<comment type="caution">
    <text evidence="2">The sequence shown here is derived from an EMBL/GenBank/DDBJ whole genome shotgun (WGS) entry which is preliminary data.</text>
</comment>
<accession>A0A844XNP0</accession>
<dbReference type="AlphaFoldDB" id="A0A844XNP0"/>
<gene>
    <name evidence="2" type="ORF">GRI69_02050</name>
</gene>
<feature type="transmembrane region" description="Helical" evidence="1">
    <location>
        <begin position="75"/>
        <end position="95"/>
    </location>
</feature>
<dbReference type="Proteomes" id="UP000448199">
    <property type="component" value="Unassembled WGS sequence"/>
</dbReference>
<organism evidence="2 3">
    <name type="scientific">Qipengyuania vulgaris</name>
    <dbReference type="NCBI Taxonomy" id="291985"/>
    <lineage>
        <taxon>Bacteria</taxon>
        <taxon>Pseudomonadati</taxon>
        <taxon>Pseudomonadota</taxon>
        <taxon>Alphaproteobacteria</taxon>
        <taxon>Sphingomonadales</taxon>
        <taxon>Erythrobacteraceae</taxon>
        <taxon>Qipengyuania</taxon>
    </lineage>
</organism>
<name>A0A844XNP0_9SPHN</name>
<feature type="transmembrane region" description="Helical" evidence="1">
    <location>
        <begin position="228"/>
        <end position="249"/>
    </location>
</feature>
<feature type="transmembrane region" description="Helical" evidence="1">
    <location>
        <begin position="115"/>
        <end position="134"/>
    </location>
</feature>
<protein>
    <recommendedName>
        <fullName evidence="4">ZIP Zinc transporter</fullName>
    </recommendedName>
</protein>
<feature type="transmembrane region" description="Helical" evidence="1">
    <location>
        <begin position="175"/>
        <end position="192"/>
    </location>
</feature>
<feature type="transmembrane region" description="Helical" evidence="1">
    <location>
        <begin position="146"/>
        <end position="163"/>
    </location>
</feature>
<evidence type="ECO:0000313" key="3">
    <source>
        <dbReference type="Proteomes" id="UP000448199"/>
    </source>
</evidence>
<feature type="transmembrane region" description="Helical" evidence="1">
    <location>
        <begin position="6"/>
        <end position="24"/>
    </location>
</feature>
<sequence>MPATLITFLMALAFCAVHVFVGRLHWLDRTPRSKWLSFAGGVAVGYVFLHIMPELGAHAGTFERATGLPAQLAEALVYTLSLAGLALFYGLERALSASRDTRKQAEGRDRPHHPVFWLHIAASALLMVMIAYLLNHREDQTPAGLVLFFAAMMLHFVTADFGTRTHHPEIYDARGRWVLAGATLVGWLLGVLVGLPQIAIGGLFAFVAGGIVLLVLKEELPEERKSYFLPFLGGVVLYAALVLGEQWSVA</sequence>
<keyword evidence="1" id="KW-0472">Membrane</keyword>
<evidence type="ECO:0000256" key="1">
    <source>
        <dbReference type="SAM" id="Phobius"/>
    </source>
</evidence>
<reference evidence="2 3" key="1">
    <citation type="submission" date="2019-12" db="EMBL/GenBank/DDBJ databases">
        <title>Genomic-based taxomic classification of the family Erythrobacteraceae.</title>
        <authorList>
            <person name="Xu L."/>
        </authorList>
    </citation>
    <scope>NUCLEOTIDE SEQUENCE [LARGE SCALE GENOMIC DNA]</scope>
    <source>
        <strain evidence="2 3">DSM 17792</strain>
    </source>
</reference>
<keyword evidence="3" id="KW-1185">Reference proteome</keyword>
<evidence type="ECO:0000313" key="2">
    <source>
        <dbReference type="EMBL" id="MXO47044.1"/>
    </source>
</evidence>
<feature type="transmembrane region" description="Helical" evidence="1">
    <location>
        <begin position="198"/>
        <end position="216"/>
    </location>
</feature>
<dbReference type="OrthoDB" id="21325at2"/>
<proteinExistence type="predicted"/>
<dbReference type="EMBL" id="WTYC01000001">
    <property type="protein sequence ID" value="MXO47044.1"/>
    <property type="molecule type" value="Genomic_DNA"/>
</dbReference>
<keyword evidence="1" id="KW-1133">Transmembrane helix</keyword>
<evidence type="ECO:0008006" key="4">
    <source>
        <dbReference type="Google" id="ProtNLM"/>
    </source>
</evidence>
<dbReference type="RefSeq" id="WP_160726646.1">
    <property type="nucleotide sequence ID" value="NZ_WTYC01000001.1"/>
</dbReference>
<keyword evidence="1" id="KW-0812">Transmembrane</keyword>
<feature type="transmembrane region" description="Helical" evidence="1">
    <location>
        <begin position="36"/>
        <end position="55"/>
    </location>
</feature>